<keyword evidence="1" id="KW-0472">Membrane</keyword>
<feature type="transmembrane region" description="Helical" evidence="1">
    <location>
        <begin position="231"/>
        <end position="255"/>
    </location>
</feature>
<comment type="caution">
    <text evidence="2">The sequence shown here is derived from an EMBL/GenBank/DDBJ whole genome shotgun (WGS) entry which is preliminary data.</text>
</comment>
<feature type="transmembrane region" description="Helical" evidence="1">
    <location>
        <begin position="64"/>
        <end position="80"/>
    </location>
</feature>
<accession>A0A261FZ97</accession>
<evidence type="ECO:0000313" key="3">
    <source>
        <dbReference type="Proteomes" id="UP000216074"/>
    </source>
</evidence>
<keyword evidence="3" id="KW-1185">Reference proteome</keyword>
<gene>
    <name evidence="2" type="ORF">BHAP_0973</name>
</gene>
<dbReference type="EMBL" id="MWWY01000021">
    <property type="protein sequence ID" value="OZG64512.1"/>
    <property type="molecule type" value="Genomic_DNA"/>
</dbReference>
<feature type="transmembrane region" description="Helical" evidence="1">
    <location>
        <begin position="378"/>
        <end position="400"/>
    </location>
</feature>
<keyword evidence="1" id="KW-0812">Transmembrane</keyword>
<evidence type="ECO:0000313" key="2">
    <source>
        <dbReference type="EMBL" id="OZG64512.1"/>
    </source>
</evidence>
<organism evidence="2 3">
    <name type="scientific">Bifidobacterium hapali</name>
    <dbReference type="NCBI Taxonomy" id="1630172"/>
    <lineage>
        <taxon>Bacteria</taxon>
        <taxon>Bacillati</taxon>
        <taxon>Actinomycetota</taxon>
        <taxon>Actinomycetes</taxon>
        <taxon>Bifidobacteriales</taxon>
        <taxon>Bifidobacteriaceae</taxon>
        <taxon>Bifidobacterium</taxon>
    </lineage>
</organism>
<feature type="transmembrane region" description="Helical" evidence="1">
    <location>
        <begin position="202"/>
        <end position="219"/>
    </location>
</feature>
<proteinExistence type="predicted"/>
<evidence type="ECO:0000256" key="1">
    <source>
        <dbReference type="SAM" id="Phobius"/>
    </source>
</evidence>
<sequence>MSTSTSSVNITAEPPLPPLTNSSLTATISRITITPSDLLLFMAIAMLPFDGTKVGITLPYWTPISPWLFAAYALVNWRYLRNTARRFLPFFLFPILLVVMSFYGWQTIDVQPAAIAKSLLSVLLGLACLASLDIAIRLKQLPVRTLVTALFAAYIVALGTGILQYVALEKNWNWQPVRVYFWQLIYRYYASQRPQFMFAEPSYIGMHLFGVLLPVFWLTRDRRIGVLVPVFAIAAIAMGSGTRIVLDSIVAAILWMISAVNFRSRRLTAGFVGALSLMTGGGVSALLFNPRLNSLATNGLLSGDGSMSARIFHMLAPMWAWKHDFSHLLFGWGSGNIYAAVRNGYAGARRWYNAHGGMASTEIDGLAKAPANTFTMSAYASFITEFGLLCFLALVVLIMTHVTVHHAWSRQTVCWLVLVAYLYVQFESYAFYALPLIVWATGVHDIRKIDESSTDRGVGDLSTD</sequence>
<feature type="transmembrane region" description="Helical" evidence="1">
    <location>
        <begin position="114"/>
        <end position="134"/>
    </location>
</feature>
<keyword evidence="1" id="KW-1133">Transmembrane helix</keyword>
<feature type="transmembrane region" description="Helical" evidence="1">
    <location>
        <begin position="146"/>
        <end position="166"/>
    </location>
</feature>
<name>A0A261FZ97_9BIFI</name>
<protein>
    <submittedName>
        <fullName evidence="2">Uncharacterized protein</fullName>
    </submittedName>
</protein>
<feature type="transmembrane region" description="Helical" evidence="1">
    <location>
        <begin position="87"/>
        <end position="108"/>
    </location>
</feature>
<feature type="transmembrane region" description="Helical" evidence="1">
    <location>
        <begin position="267"/>
        <end position="288"/>
    </location>
</feature>
<dbReference type="AlphaFoldDB" id="A0A261FZ97"/>
<reference evidence="2 3" key="1">
    <citation type="journal article" date="2017" name="BMC Genomics">
        <title>Comparative genomic and phylogenomic analyses of the Bifidobacteriaceae family.</title>
        <authorList>
            <person name="Lugli G.A."/>
            <person name="Milani C."/>
            <person name="Turroni F."/>
            <person name="Duranti S."/>
            <person name="Mancabelli L."/>
            <person name="Mangifesta M."/>
            <person name="Ferrario C."/>
            <person name="Modesto M."/>
            <person name="Mattarelli P."/>
            <person name="Jiri K."/>
            <person name="van Sinderen D."/>
            <person name="Ventura M."/>
        </authorList>
    </citation>
    <scope>NUCLEOTIDE SEQUENCE [LARGE SCALE GENOMIC DNA]</scope>
    <source>
        <strain evidence="2 3">DSM 100202</strain>
    </source>
</reference>
<dbReference type="Proteomes" id="UP000216074">
    <property type="component" value="Unassembled WGS sequence"/>
</dbReference>